<feature type="domain" description="Phospholipid/glycerol acyltransferase" evidence="6">
    <location>
        <begin position="70"/>
        <end position="186"/>
    </location>
</feature>
<dbReference type="SUPFAM" id="SSF69593">
    <property type="entry name" value="Glycerol-3-phosphate (1)-acyltransferase"/>
    <property type="match status" value="1"/>
</dbReference>
<evidence type="ECO:0000256" key="3">
    <source>
        <dbReference type="ARBA" id="ARBA00022679"/>
    </source>
</evidence>
<dbReference type="OrthoDB" id="9803035at2"/>
<evidence type="ECO:0000259" key="6">
    <source>
        <dbReference type="SMART" id="SM00563"/>
    </source>
</evidence>
<keyword evidence="8" id="KW-1185">Reference proteome</keyword>
<name>A0A1H3FJL2_9FIRM</name>
<dbReference type="EMBL" id="FNPG01000005">
    <property type="protein sequence ID" value="SDX91293.1"/>
    <property type="molecule type" value="Genomic_DNA"/>
</dbReference>
<dbReference type="GO" id="GO:0006654">
    <property type="term" value="P:phosphatidic acid biosynthetic process"/>
    <property type="evidence" value="ECO:0007669"/>
    <property type="project" value="TreeGrafter"/>
</dbReference>
<keyword evidence="4" id="KW-0443">Lipid metabolism</keyword>
<dbReference type="InterPro" id="IPR002123">
    <property type="entry name" value="Plipid/glycerol_acylTrfase"/>
</dbReference>
<sequence>MFKLFYVIFMNLFRAPYMIPKMRFWADHPEYYSEEKRYSLVRHVIELMNKTGRIHTISSGENNLPEDSGYIMYPNHQGKYDVLGIINTHDKPCSFVMDKKKSYTVLVREFVDLVGGRRLEINNPRQGMKIISQVAESVKEGQAVIIFPEGGYKNNNRNILTDFKPGSFKIALKSKVPIVPVALIDSYKVFNAISFGKIKTYVHYLEPIYYDEYKGMKTREIALEVKRRIEQKIAEEMKKINSEKL</sequence>
<dbReference type="Pfam" id="PF01553">
    <property type="entry name" value="Acyltransferase"/>
    <property type="match status" value="1"/>
</dbReference>
<organism evidence="7 8">
    <name type="scientific">Lachnobacterium bovis DSM 14045</name>
    <dbReference type="NCBI Taxonomy" id="1122142"/>
    <lineage>
        <taxon>Bacteria</taxon>
        <taxon>Bacillati</taxon>
        <taxon>Bacillota</taxon>
        <taxon>Clostridia</taxon>
        <taxon>Lachnospirales</taxon>
        <taxon>Lachnospiraceae</taxon>
        <taxon>Lachnobacterium</taxon>
    </lineage>
</organism>
<evidence type="ECO:0000256" key="5">
    <source>
        <dbReference type="ARBA" id="ARBA00023315"/>
    </source>
</evidence>
<dbReference type="AlphaFoldDB" id="A0A1H3FJL2"/>
<evidence type="ECO:0000313" key="8">
    <source>
        <dbReference type="Proteomes" id="UP000183918"/>
    </source>
</evidence>
<keyword evidence="3 7" id="KW-0808">Transferase</keyword>
<dbReference type="SMART" id="SM00563">
    <property type="entry name" value="PlsC"/>
    <property type="match status" value="1"/>
</dbReference>
<dbReference type="GO" id="GO:0003841">
    <property type="term" value="F:1-acylglycerol-3-phosphate O-acyltransferase activity"/>
    <property type="evidence" value="ECO:0007669"/>
    <property type="project" value="TreeGrafter"/>
</dbReference>
<dbReference type="Proteomes" id="UP000183918">
    <property type="component" value="Unassembled WGS sequence"/>
</dbReference>
<reference evidence="7 8" key="1">
    <citation type="submission" date="2016-10" db="EMBL/GenBank/DDBJ databases">
        <authorList>
            <person name="de Groot N.N."/>
        </authorList>
    </citation>
    <scope>NUCLEOTIDE SEQUENCE [LARGE SCALE GENOMIC DNA]</scope>
    <source>
        <strain evidence="7 8">DSM 14045</strain>
    </source>
</reference>
<proteinExistence type="predicted"/>
<dbReference type="PANTHER" id="PTHR10434">
    <property type="entry name" value="1-ACYL-SN-GLYCEROL-3-PHOSPHATE ACYLTRANSFERASE"/>
    <property type="match status" value="1"/>
</dbReference>
<comment type="pathway">
    <text evidence="1">Lipid metabolism.</text>
</comment>
<protein>
    <submittedName>
        <fullName evidence="7">1-acyl-sn-glycerol-3-phosphate acyltransferase</fullName>
    </submittedName>
</protein>
<dbReference type="RefSeq" id="WP_074715422.1">
    <property type="nucleotide sequence ID" value="NZ_FNPG01000005.1"/>
</dbReference>
<dbReference type="PANTHER" id="PTHR10434:SF64">
    <property type="entry name" value="1-ACYL-SN-GLYCEROL-3-PHOSPHATE ACYLTRANSFERASE-RELATED"/>
    <property type="match status" value="1"/>
</dbReference>
<keyword evidence="5 7" id="KW-0012">Acyltransferase</keyword>
<keyword evidence="2" id="KW-0444">Lipid biosynthesis</keyword>
<dbReference type="STRING" id="1122142.SAMN02910414_00267"/>
<evidence type="ECO:0000256" key="4">
    <source>
        <dbReference type="ARBA" id="ARBA00023098"/>
    </source>
</evidence>
<evidence type="ECO:0000256" key="1">
    <source>
        <dbReference type="ARBA" id="ARBA00005189"/>
    </source>
</evidence>
<accession>A0A1H3FJL2</accession>
<gene>
    <name evidence="7" type="ORF">SAMN02910414_00267</name>
</gene>
<dbReference type="CDD" id="cd07989">
    <property type="entry name" value="LPLAT_AGPAT-like"/>
    <property type="match status" value="1"/>
</dbReference>
<evidence type="ECO:0000313" key="7">
    <source>
        <dbReference type="EMBL" id="SDX91293.1"/>
    </source>
</evidence>
<evidence type="ECO:0000256" key="2">
    <source>
        <dbReference type="ARBA" id="ARBA00022516"/>
    </source>
</evidence>